<organism evidence="1 2">
    <name type="scientific">Flagellimonas nanhaiensis</name>
    <dbReference type="NCBI Taxonomy" id="2292706"/>
    <lineage>
        <taxon>Bacteria</taxon>
        <taxon>Pseudomonadati</taxon>
        <taxon>Bacteroidota</taxon>
        <taxon>Flavobacteriia</taxon>
        <taxon>Flavobacteriales</taxon>
        <taxon>Flavobacteriaceae</taxon>
        <taxon>Flagellimonas</taxon>
    </lineage>
</organism>
<protein>
    <submittedName>
        <fullName evidence="1">Uncharacterized protein</fullName>
    </submittedName>
</protein>
<comment type="caution">
    <text evidence="1">The sequence shown here is derived from an EMBL/GenBank/DDBJ whole genome shotgun (WGS) entry which is preliminary data.</text>
</comment>
<dbReference type="Proteomes" id="UP000261828">
    <property type="component" value="Unassembled WGS sequence"/>
</dbReference>
<keyword evidence="2" id="KW-1185">Reference proteome</keyword>
<dbReference type="EMBL" id="QTJX01000001">
    <property type="protein sequence ID" value="RDY60612.1"/>
    <property type="molecule type" value="Genomic_DNA"/>
</dbReference>
<evidence type="ECO:0000313" key="1">
    <source>
        <dbReference type="EMBL" id="RDY60612.1"/>
    </source>
</evidence>
<dbReference type="InterPro" id="IPR029062">
    <property type="entry name" value="Class_I_gatase-like"/>
</dbReference>
<gene>
    <name evidence="1" type="ORF">DX873_00050</name>
</gene>
<proteinExistence type="predicted"/>
<dbReference type="SUPFAM" id="SSF52317">
    <property type="entry name" value="Class I glutamine amidotransferase-like"/>
    <property type="match status" value="1"/>
</dbReference>
<evidence type="ECO:0000313" key="2">
    <source>
        <dbReference type="Proteomes" id="UP000261828"/>
    </source>
</evidence>
<dbReference type="AlphaFoldDB" id="A0A371JS18"/>
<name>A0A371JS18_9FLAO</name>
<reference evidence="1 2" key="1">
    <citation type="submission" date="2018-08" db="EMBL/GenBank/DDBJ databases">
        <title>Muricauda nanhaiensis sp. nov., isolated from seawater of the South China Sea.</title>
        <authorList>
            <person name="Dang Y."/>
        </authorList>
    </citation>
    <scope>NUCLEOTIDE SEQUENCE [LARGE SCALE GENOMIC DNA]</scope>
    <source>
        <strain evidence="1 2">SM1704</strain>
    </source>
</reference>
<accession>A0A371JS18</accession>
<sequence length="314" mass="35027">MLTILICALSHAQGTVEAEFDTIYNYAFEALKGTHSKKILIDESHNTIYSLPYGKDTAREMLRIMEEDGFTVEFTGQKLDSTNLNKNKPDILVIHGMPNDKIELTGTGKKEVMYKSPLHNEEVTDITKYVYNGGSLFLFLSHFPGGSGALPLLEAFSIKFRDGYAYHPNFPGHKCGLCSHFIMTKKNDLINTNHPVLTSRLSEKTLPETVKFLCGAAIFRNPEDNILSFPKNTINFSPTSDRSMDIEEGSDAYAGMIGFNFGAGRVIVCTDQGIFRSLNLLIDGEKIPVTIHDPECDNAGLFLNSIRWLSKLQE</sequence>